<protein>
    <submittedName>
        <fullName evidence="1">Uncharacterized protein</fullName>
    </submittedName>
</protein>
<reference evidence="1 2" key="2">
    <citation type="journal article" date="2022" name="Mol. Ecol. Resour.">
        <title>The genomes of chicory, endive, great burdock and yacon provide insights into Asteraceae paleo-polyploidization history and plant inulin production.</title>
        <authorList>
            <person name="Fan W."/>
            <person name="Wang S."/>
            <person name="Wang H."/>
            <person name="Wang A."/>
            <person name="Jiang F."/>
            <person name="Liu H."/>
            <person name="Zhao H."/>
            <person name="Xu D."/>
            <person name="Zhang Y."/>
        </authorList>
    </citation>
    <scope>NUCLEOTIDE SEQUENCE [LARGE SCALE GENOMIC DNA]</scope>
    <source>
        <strain evidence="2">cv. Yunnan</strain>
        <tissue evidence="1">Leaves</tissue>
    </source>
</reference>
<dbReference type="Proteomes" id="UP001056120">
    <property type="component" value="Linkage Group LG05"/>
</dbReference>
<evidence type="ECO:0000313" key="2">
    <source>
        <dbReference type="Proteomes" id="UP001056120"/>
    </source>
</evidence>
<comment type="caution">
    <text evidence="1">The sequence shown here is derived from an EMBL/GenBank/DDBJ whole genome shotgun (WGS) entry which is preliminary data.</text>
</comment>
<reference evidence="2" key="1">
    <citation type="journal article" date="2022" name="Mol. Ecol. Resour.">
        <title>The genomes of chicory, endive, great burdock and yacon provide insights into Asteraceae palaeo-polyploidization history and plant inulin production.</title>
        <authorList>
            <person name="Fan W."/>
            <person name="Wang S."/>
            <person name="Wang H."/>
            <person name="Wang A."/>
            <person name="Jiang F."/>
            <person name="Liu H."/>
            <person name="Zhao H."/>
            <person name="Xu D."/>
            <person name="Zhang Y."/>
        </authorList>
    </citation>
    <scope>NUCLEOTIDE SEQUENCE [LARGE SCALE GENOMIC DNA]</scope>
    <source>
        <strain evidence="2">cv. Yunnan</strain>
    </source>
</reference>
<evidence type="ECO:0000313" key="1">
    <source>
        <dbReference type="EMBL" id="KAI3815048.1"/>
    </source>
</evidence>
<accession>A0ACB9J3M0</accession>
<organism evidence="1 2">
    <name type="scientific">Smallanthus sonchifolius</name>
    <dbReference type="NCBI Taxonomy" id="185202"/>
    <lineage>
        <taxon>Eukaryota</taxon>
        <taxon>Viridiplantae</taxon>
        <taxon>Streptophyta</taxon>
        <taxon>Embryophyta</taxon>
        <taxon>Tracheophyta</taxon>
        <taxon>Spermatophyta</taxon>
        <taxon>Magnoliopsida</taxon>
        <taxon>eudicotyledons</taxon>
        <taxon>Gunneridae</taxon>
        <taxon>Pentapetalae</taxon>
        <taxon>asterids</taxon>
        <taxon>campanulids</taxon>
        <taxon>Asterales</taxon>
        <taxon>Asteraceae</taxon>
        <taxon>Asteroideae</taxon>
        <taxon>Heliantheae alliance</taxon>
        <taxon>Millerieae</taxon>
        <taxon>Smallanthus</taxon>
    </lineage>
</organism>
<sequence length="88" mass="10119">MVLWGSHLKKYLVDRNKLIGQADVGQEDGDEEECRLFLVFGSDQQPLIWFLDNGGSNHITGQKWVFFHTLIRPRGCKLRWGMVRTTGA</sequence>
<keyword evidence="2" id="KW-1185">Reference proteome</keyword>
<proteinExistence type="predicted"/>
<name>A0ACB9J3M0_9ASTR</name>
<gene>
    <name evidence="1" type="ORF">L1987_14700</name>
</gene>
<dbReference type="EMBL" id="CM042022">
    <property type="protein sequence ID" value="KAI3815048.1"/>
    <property type="molecule type" value="Genomic_DNA"/>
</dbReference>